<keyword evidence="10" id="KW-1185">Reference proteome</keyword>
<dbReference type="PANTHER" id="PTHR10165:SF35">
    <property type="entry name" value="RE23632P"/>
    <property type="match status" value="1"/>
</dbReference>
<dbReference type="SUPFAM" id="SSF48317">
    <property type="entry name" value="Acid phosphatase/Vanadium-dependent haloperoxidase"/>
    <property type="match status" value="1"/>
</dbReference>
<dbReference type="AlphaFoldDB" id="G8JRA6"/>
<dbReference type="GO" id="GO:0008195">
    <property type="term" value="F:phosphatidate phosphatase activity"/>
    <property type="evidence" value="ECO:0007669"/>
    <property type="project" value="EnsemblFungi"/>
</dbReference>
<evidence type="ECO:0000256" key="6">
    <source>
        <dbReference type="SAM" id="MobiDB-lite"/>
    </source>
</evidence>
<dbReference type="Pfam" id="PF01569">
    <property type="entry name" value="PAP2"/>
    <property type="match status" value="1"/>
</dbReference>
<protein>
    <recommendedName>
        <fullName evidence="8">Phosphatidic acid phosphatase type 2/haloperoxidase domain-containing protein</fullName>
    </recommendedName>
</protein>
<feature type="domain" description="Phosphatidic acid phosphatase type 2/haloperoxidase" evidence="8">
    <location>
        <begin position="106"/>
        <end position="247"/>
    </location>
</feature>
<evidence type="ECO:0000256" key="2">
    <source>
        <dbReference type="ARBA" id="ARBA00008816"/>
    </source>
</evidence>
<feature type="region of interest" description="Disordered" evidence="6">
    <location>
        <begin position="269"/>
        <end position="294"/>
    </location>
</feature>
<name>G8JRA6_ERECY</name>
<dbReference type="FunCoup" id="G8JRA6">
    <property type="interactions" value="218"/>
</dbReference>
<reference evidence="10" key="1">
    <citation type="journal article" date="2012" name="G3 (Bethesda)">
        <title>Pichia sorbitophila, an interspecies yeast hybrid reveals early steps of genome resolution following polyploidization.</title>
        <authorList>
            <person name="Leh Louis V."/>
            <person name="Despons L."/>
            <person name="Friedrich A."/>
            <person name="Martin T."/>
            <person name="Durrens P."/>
            <person name="Casaregola S."/>
            <person name="Neuveglise C."/>
            <person name="Fairhead C."/>
            <person name="Marck C."/>
            <person name="Cruz J.A."/>
            <person name="Straub M.L."/>
            <person name="Kugler V."/>
            <person name="Sacerdot C."/>
            <person name="Uzunov Z."/>
            <person name="Thierry A."/>
            <person name="Weiss S."/>
            <person name="Bleykasten C."/>
            <person name="De Montigny J."/>
            <person name="Jacques N."/>
            <person name="Jung P."/>
            <person name="Lemaire M."/>
            <person name="Mallet S."/>
            <person name="Morel G."/>
            <person name="Richard G.F."/>
            <person name="Sarkar A."/>
            <person name="Savel G."/>
            <person name="Schacherer J."/>
            <person name="Seret M.L."/>
            <person name="Talla E."/>
            <person name="Samson G."/>
            <person name="Jubin C."/>
            <person name="Poulain J."/>
            <person name="Vacherie B."/>
            <person name="Barbe V."/>
            <person name="Pelletier E."/>
            <person name="Sherman D.J."/>
            <person name="Westhof E."/>
            <person name="Weissenbach J."/>
            <person name="Baret P.V."/>
            <person name="Wincker P."/>
            <person name="Gaillardin C."/>
            <person name="Dujon B."/>
            <person name="Souciet J.L."/>
        </authorList>
    </citation>
    <scope>NUCLEOTIDE SEQUENCE [LARGE SCALE GENOMIC DNA]</scope>
    <source>
        <strain evidence="10">CBS 270.75 / DBVPG 7215 / KCTC 17166 / NRRL Y-17582</strain>
    </source>
</reference>
<dbReference type="EMBL" id="CP002499">
    <property type="protein sequence ID" value="AET38675.1"/>
    <property type="molecule type" value="Genomic_DNA"/>
</dbReference>
<accession>G8JRA6</accession>
<proteinExistence type="inferred from homology"/>
<sequence length="294" mass="33747">MGIDRLSFGFRVFAKYGVLKKWRVTDVILCLILFGVNIPIYLAKPFQRQFTVNDLTILHPYAEHQRVGDWELIAYSFVIPFGVILLLSLVLSDSRHRFYIMYISLLGLFLSYLSNMLITNYLKNWIGRCRPDFIARCQPREGLQNDVLYTADVCTTANEDRLMDGFRTTPSGHSSQSFAGLGYLFLWLSGQLLTEKPLVGSWRKAVAFIPVMGAAIIALSRTQDYRHHFVDVILGSLLGMWFAWWAYRRNFPPIDSRVPFKPLLDNSDVELESEELPPKSVDEEMAPLTLPPTR</sequence>
<feature type="transmembrane region" description="Helical" evidence="7">
    <location>
        <begin position="72"/>
        <end position="91"/>
    </location>
</feature>
<evidence type="ECO:0000256" key="7">
    <source>
        <dbReference type="SAM" id="Phobius"/>
    </source>
</evidence>
<evidence type="ECO:0000256" key="5">
    <source>
        <dbReference type="ARBA" id="ARBA00023136"/>
    </source>
</evidence>
<evidence type="ECO:0000313" key="9">
    <source>
        <dbReference type="EMBL" id="AET38675.1"/>
    </source>
</evidence>
<dbReference type="InterPro" id="IPR043216">
    <property type="entry name" value="PAP-like"/>
</dbReference>
<dbReference type="InParanoid" id="G8JRA6"/>
<dbReference type="Gene3D" id="1.20.144.10">
    <property type="entry name" value="Phosphatidic acid phosphatase type 2/haloperoxidase"/>
    <property type="match status" value="1"/>
</dbReference>
<feature type="transmembrane region" description="Helical" evidence="7">
    <location>
        <begin position="21"/>
        <end position="42"/>
    </location>
</feature>
<keyword evidence="5 7" id="KW-0472">Membrane</keyword>
<dbReference type="OrthoDB" id="10030083at2759"/>
<organism evidence="9 10">
    <name type="scientific">Eremothecium cymbalariae (strain CBS 270.75 / DBVPG 7215 / KCTC 17166 / NRRL Y-17582)</name>
    <name type="common">Yeast</name>
    <dbReference type="NCBI Taxonomy" id="931890"/>
    <lineage>
        <taxon>Eukaryota</taxon>
        <taxon>Fungi</taxon>
        <taxon>Dikarya</taxon>
        <taxon>Ascomycota</taxon>
        <taxon>Saccharomycotina</taxon>
        <taxon>Saccharomycetes</taxon>
        <taxon>Saccharomycetales</taxon>
        <taxon>Saccharomycetaceae</taxon>
        <taxon>Eremothecium</taxon>
    </lineage>
</organism>
<evidence type="ECO:0000256" key="1">
    <source>
        <dbReference type="ARBA" id="ARBA00004141"/>
    </source>
</evidence>
<dbReference type="GeneID" id="11472132"/>
<feature type="transmembrane region" description="Helical" evidence="7">
    <location>
        <begin position="205"/>
        <end position="222"/>
    </location>
</feature>
<dbReference type="RefSeq" id="XP_003645492.1">
    <property type="nucleotide sequence ID" value="XM_003645444.1"/>
</dbReference>
<dbReference type="STRING" id="931890.G8JRA6"/>
<comment type="subcellular location">
    <subcellularLocation>
        <location evidence="1">Membrane</location>
        <topology evidence="1">Multi-pass membrane protein</topology>
    </subcellularLocation>
</comment>
<dbReference type="GO" id="GO:0042802">
    <property type="term" value="F:identical protein binding"/>
    <property type="evidence" value="ECO:0007669"/>
    <property type="project" value="EnsemblFungi"/>
</dbReference>
<dbReference type="PANTHER" id="PTHR10165">
    <property type="entry name" value="LIPID PHOSPHATE PHOSPHATASE"/>
    <property type="match status" value="1"/>
</dbReference>
<gene>
    <name evidence="9" type="ordered locus">Ecym_3174</name>
</gene>
<dbReference type="GO" id="GO:0046839">
    <property type="term" value="P:phospholipid dephosphorylation"/>
    <property type="evidence" value="ECO:0007669"/>
    <property type="project" value="TreeGrafter"/>
</dbReference>
<evidence type="ECO:0000256" key="3">
    <source>
        <dbReference type="ARBA" id="ARBA00022692"/>
    </source>
</evidence>
<dbReference type="OMA" id="WFSYRRY"/>
<feature type="transmembrane region" description="Helical" evidence="7">
    <location>
        <begin position="98"/>
        <end position="118"/>
    </location>
</feature>
<dbReference type="HOGENOM" id="CLU_021458_6_1_1"/>
<dbReference type="CDD" id="cd03390">
    <property type="entry name" value="PAP2_containing_1_like"/>
    <property type="match status" value="1"/>
</dbReference>
<dbReference type="eggNOG" id="KOG3030">
    <property type="taxonomic scope" value="Eukaryota"/>
</dbReference>
<dbReference type="Proteomes" id="UP000006790">
    <property type="component" value="Chromosome 3"/>
</dbReference>
<keyword evidence="4 7" id="KW-1133">Transmembrane helix</keyword>
<dbReference type="GO" id="GO:0045121">
    <property type="term" value="C:membrane raft"/>
    <property type="evidence" value="ECO:0007669"/>
    <property type="project" value="EnsemblFungi"/>
</dbReference>
<evidence type="ECO:0000259" key="8">
    <source>
        <dbReference type="SMART" id="SM00014"/>
    </source>
</evidence>
<dbReference type="GO" id="GO:0006644">
    <property type="term" value="P:phospholipid metabolic process"/>
    <property type="evidence" value="ECO:0007669"/>
    <property type="project" value="EnsemblFungi"/>
</dbReference>
<dbReference type="GO" id="GO:0000329">
    <property type="term" value="C:fungal-type vacuole membrane"/>
    <property type="evidence" value="ECO:0007669"/>
    <property type="project" value="EnsemblFungi"/>
</dbReference>
<dbReference type="InterPro" id="IPR000326">
    <property type="entry name" value="PAP2/HPO"/>
</dbReference>
<dbReference type="KEGG" id="erc:Ecym_3174"/>
<feature type="transmembrane region" description="Helical" evidence="7">
    <location>
        <begin position="228"/>
        <end position="247"/>
    </location>
</feature>
<evidence type="ECO:0000256" key="4">
    <source>
        <dbReference type="ARBA" id="ARBA00022989"/>
    </source>
</evidence>
<evidence type="ECO:0000313" key="10">
    <source>
        <dbReference type="Proteomes" id="UP000006790"/>
    </source>
</evidence>
<dbReference type="InterPro" id="IPR036938">
    <property type="entry name" value="PAP2/HPO_sf"/>
</dbReference>
<comment type="similarity">
    <text evidence="2">Belongs to the PA-phosphatase related phosphoesterase family.</text>
</comment>
<dbReference type="GO" id="GO:0000810">
    <property type="term" value="F:diacylglycerol diphosphate phosphatase activity"/>
    <property type="evidence" value="ECO:0007669"/>
    <property type="project" value="EnsemblFungi"/>
</dbReference>
<dbReference type="FunFam" id="1.20.144.10:FF:000017">
    <property type="entry name" value="Diacylglycerol pyrophosphate phosphatase 1"/>
    <property type="match status" value="1"/>
</dbReference>
<dbReference type="SMART" id="SM00014">
    <property type="entry name" value="acidPPc"/>
    <property type="match status" value="1"/>
</dbReference>
<keyword evidence="3 7" id="KW-0812">Transmembrane</keyword>